<evidence type="ECO:0000256" key="9">
    <source>
        <dbReference type="ARBA" id="ARBA00023125"/>
    </source>
</evidence>
<dbReference type="GO" id="GO:0008534">
    <property type="term" value="F:oxidized purine nucleobase lesion DNA N-glycosylase activity"/>
    <property type="evidence" value="ECO:0007669"/>
    <property type="project" value="UniProtKB-ARBA"/>
</dbReference>
<keyword evidence="11" id="KW-0456">Lyase</keyword>
<gene>
    <name evidence="18" type="ORF">AVDCRST_MAG46-404</name>
</gene>
<accession>A0A6J4KTA5</accession>
<keyword evidence="8" id="KW-0862">Zinc</keyword>
<dbReference type="GO" id="GO:0000703">
    <property type="term" value="F:oxidized pyrimidine nucleobase lesion DNA N-glycosylase activity"/>
    <property type="evidence" value="ECO:0007669"/>
    <property type="project" value="TreeGrafter"/>
</dbReference>
<dbReference type="InterPro" id="IPR015886">
    <property type="entry name" value="H2TH_FPG"/>
</dbReference>
<name>A0A6J4KTA5_9ACTN</name>
<dbReference type="EC" id="4.2.99.18" evidence="3"/>
<evidence type="ECO:0000256" key="7">
    <source>
        <dbReference type="ARBA" id="ARBA00022801"/>
    </source>
</evidence>
<evidence type="ECO:0000256" key="11">
    <source>
        <dbReference type="ARBA" id="ARBA00023239"/>
    </source>
</evidence>
<comment type="catalytic activity">
    <reaction evidence="14">
        <text>2'-deoxyribonucleotide-(2'-deoxyribose 5'-phosphate)-2'-deoxyribonucleotide-DNA = a 3'-end 2'-deoxyribonucleotide-(2,3-dehydro-2,3-deoxyribose 5'-phosphate)-DNA + a 5'-end 5'-phospho-2'-deoxyribonucleoside-DNA + H(+)</text>
        <dbReference type="Rhea" id="RHEA:66592"/>
        <dbReference type="Rhea" id="RHEA-COMP:13180"/>
        <dbReference type="Rhea" id="RHEA-COMP:16897"/>
        <dbReference type="Rhea" id="RHEA-COMP:17067"/>
        <dbReference type="ChEBI" id="CHEBI:15378"/>
        <dbReference type="ChEBI" id="CHEBI:136412"/>
        <dbReference type="ChEBI" id="CHEBI:157695"/>
        <dbReference type="ChEBI" id="CHEBI:167181"/>
        <dbReference type="EC" id="4.2.99.18"/>
    </reaction>
</comment>
<dbReference type="GO" id="GO:0140078">
    <property type="term" value="F:class I DNA-(apurinic or apyrimidinic site) endonuclease activity"/>
    <property type="evidence" value="ECO:0007669"/>
    <property type="project" value="UniProtKB-EC"/>
</dbReference>
<evidence type="ECO:0000256" key="3">
    <source>
        <dbReference type="ARBA" id="ARBA00012720"/>
    </source>
</evidence>
<dbReference type="GO" id="GO:0003690">
    <property type="term" value="F:double-stranded DNA binding"/>
    <property type="evidence" value="ECO:0007669"/>
    <property type="project" value="UniProtKB-ARBA"/>
</dbReference>
<keyword evidence="7" id="KW-0378">Hydrolase</keyword>
<dbReference type="Gene3D" id="1.10.8.50">
    <property type="match status" value="1"/>
</dbReference>
<evidence type="ECO:0000256" key="8">
    <source>
        <dbReference type="ARBA" id="ARBA00022833"/>
    </source>
</evidence>
<dbReference type="SUPFAM" id="SSF46946">
    <property type="entry name" value="S13-like H2TH domain"/>
    <property type="match status" value="1"/>
</dbReference>
<dbReference type="GO" id="GO:0006284">
    <property type="term" value="P:base-excision repair"/>
    <property type="evidence" value="ECO:0007669"/>
    <property type="project" value="InterPro"/>
</dbReference>
<reference evidence="18" key="1">
    <citation type="submission" date="2020-02" db="EMBL/GenBank/DDBJ databases">
        <authorList>
            <person name="Meier V. D."/>
        </authorList>
    </citation>
    <scope>NUCLEOTIDE SEQUENCE</scope>
    <source>
        <strain evidence="18">AVDCRST_MAG46</strain>
    </source>
</reference>
<comment type="similarity">
    <text evidence="2">Belongs to the FPG family.</text>
</comment>
<dbReference type="PROSITE" id="PS01242">
    <property type="entry name" value="ZF_FPG_1"/>
    <property type="match status" value="1"/>
</dbReference>
<evidence type="ECO:0000256" key="6">
    <source>
        <dbReference type="ARBA" id="ARBA00022771"/>
    </source>
</evidence>
<dbReference type="GO" id="GO:0008270">
    <property type="term" value="F:zinc ion binding"/>
    <property type="evidence" value="ECO:0007669"/>
    <property type="project" value="UniProtKB-KW"/>
</dbReference>
<dbReference type="FunFam" id="1.10.8.50:FF:000003">
    <property type="entry name" value="Formamidopyrimidine-DNA glycosylase"/>
    <property type="match status" value="1"/>
</dbReference>
<keyword evidence="10" id="KW-0234">DNA repair</keyword>
<evidence type="ECO:0000259" key="17">
    <source>
        <dbReference type="PROSITE" id="PS51068"/>
    </source>
</evidence>
<dbReference type="InterPro" id="IPR015887">
    <property type="entry name" value="DNA_glyclase_Znf_dom_DNA_BS"/>
</dbReference>
<dbReference type="PROSITE" id="PS51066">
    <property type="entry name" value="ZF_FPG_2"/>
    <property type="match status" value="1"/>
</dbReference>
<feature type="domain" description="FPG-type" evidence="16">
    <location>
        <begin position="232"/>
        <end position="266"/>
    </location>
</feature>
<dbReference type="PROSITE" id="PS51068">
    <property type="entry name" value="FPG_CAT"/>
    <property type="match status" value="1"/>
</dbReference>
<feature type="domain" description="Formamidopyrimidine-DNA glycosylase catalytic" evidence="17">
    <location>
        <begin position="1"/>
        <end position="99"/>
    </location>
</feature>
<dbReference type="Pfam" id="PF01149">
    <property type="entry name" value="Fapy_DNA_glyco"/>
    <property type="match status" value="1"/>
</dbReference>
<evidence type="ECO:0000256" key="14">
    <source>
        <dbReference type="ARBA" id="ARBA00044632"/>
    </source>
</evidence>
<dbReference type="CDD" id="cd08970">
    <property type="entry name" value="AcNei1_N"/>
    <property type="match status" value="1"/>
</dbReference>
<dbReference type="GO" id="GO:0003684">
    <property type="term" value="F:damaged DNA binding"/>
    <property type="evidence" value="ECO:0007669"/>
    <property type="project" value="InterPro"/>
</dbReference>
<comment type="cofactor">
    <cofactor evidence="1">
        <name>Zn(2+)</name>
        <dbReference type="ChEBI" id="CHEBI:29105"/>
    </cofactor>
</comment>
<keyword evidence="12" id="KW-0511">Multifunctional enzyme</keyword>
<evidence type="ECO:0000256" key="5">
    <source>
        <dbReference type="ARBA" id="ARBA00022763"/>
    </source>
</evidence>
<dbReference type="InterPro" id="IPR010663">
    <property type="entry name" value="Znf_FPG/IleRS"/>
</dbReference>
<evidence type="ECO:0000259" key="16">
    <source>
        <dbReference type="PROSITE" id="PS51066"/>
    </source>
</evidence>
<keyword evidence="6 15" id="KW-0863">Zinc-finger</keyword>
<dbReference type="EMBL" id="CADCUD010000033">
    <property type="protein sequence ID" value="CAA9314590.1"/>
    <property type="molecule type" value="Genomic_DNA"/>
</dbReference>
<keyword evidence="4" id="KW-0479">Metal-binding</keyword>
<dbReference type="SUPFAM" id="SSF57716">
    <property type="entry name" value="Glucocorticoid receptor-like (DNA-binding domain)"/>
    <property type="match status" value="1"/>
</dbReference>
<keyword evidence="9" id="KW-0238">DNA-binding</keyword>
<dbReference type="InterPro" id="IPR000214">
    <property type="entry name" value="Znf_DNA_glyclase/AP_lyase"/>
</dbReference>
<dbReference type="SUPFAM" id="SSF81624">
    <property type="entry name" value="N-terminal domain of MutM-like DNA repair proteins"/>
    <property type="match status" value="1"/>
</dbReference>
<dbReference type="Pfam" id="PF06827">
    <property type="entry name" value="zf-FPG_IleRS"/>
    <property type="match status" value="1"/>
</dbReference>
<evidence type="ECO:0000256" key="13">
    <source>
        <dbReference type="ARBA" id="ARBA00023295"/>
    </source>
</evidence>
<evidence type="ECO:0000256" key="10">
    <source>
        <dbReference type="ARBA" id="ARBA00023204"/>
    </source>
</evidence>
<keyword evidence="5" id="KW-0227">DNA damage</keyword>
<dbReference type="InterPro" id="IPR035937">
    <property type="entry name" value="FPG_N"/>
</dbReference>
<dbReference type="PANTHER" id="PTHR42697">
    <property type="entry name" value="ENDONUCLEASE 8"/>
    <property type="match status" value="1"/>
</dbReference>
<evidence type="ECO:0000256" key="4">
    <source>
        <dbReference type="ARBA" id="ARBA00022723"/>
    </source>
</evidence>
<dbReference type="Gene3D" id="3.20.190.10">
    <property type="entry name" value="MutM-like, N-terminal"/>
    <property type="match status" value="1"/>
</dbReference>
<dbReference type="AlphaFoldDB" id="A0A6J4KTA5"/>
<evidence type="ECO:0000256" key="12">
    <source>
        <dbReference type="ARBA" id="ARBA00023268"/>
    </source>
</evidence>
<evidence type="ECO:0000313" key="18">
    <source>
        <dbReference type="EMBL" id="CAA9314590.1"/>
    </source>
</evidence>
<dbReference type="InterPro" id="IPR012319">
    <property type="entry name" value="FPG_cat"/>
</dbReference>
<dbReference type="SMART" id="SM01232">
    <property type="entry name" value="H2TH"/>
    <property type="match status" value="1"/>
</dbReference>
<dbReference type="PANTHER" id="PTHR42697:SF3">
    <property type="entry name" value="ENDONUCLEASE 8 1"/>
    <property type="match status" value="1"/>
</dbReference>
<keyword evidence="18" id="KW-0255">Endonuclease</keyword>
<evidence type="ECO:0000256" key="2">
    <source>
        <dbReference type="ARBA" id="ARBA00009409"/>
    </source>
</evidence>
<dbReference type="Pfam" id="PF06831">
    <property type="entry name" value="H2TH"/>
    <property type="match status" value="1"/>
</dbReference>
<dbReference type="SMART" id="SM00898">
    <property type="entry name" value="Fapy_DNA_glyco"/>
    <property type="match status" value="1"/>
</dbReference>
<dbReference type="GO" id="GO:0006979">
    <property type="term" value="P:response to oxidative stress"/>
    <property type="evidence" value="ECO:0007669"/>
    <property type="project" value="UniProtKB-ARBA"/>
</dbReference>
<keyword evidence="18" id="KW-0540">Nuclease</keyword>
<organism evidence="18">
    <name type="scientific">uncultured Nocardioidaceae bacterium</name>
    <dbReference type="NCBI Taxonomy" id="253824"/>
    <lineage>
        <taxon>Bacteria</taxon>
        <taxon>Bacillati</taxon>
        <taxon>Actinomycetota</taxon>
        <taxon>Actinomycetes</taxon>
        <taxon>Propionibacteriales</taxon>
        <taxon>Nocardioidaceae</taxon>
        <taxon>environmental samples</taxon>
    </lineage>
</organism>
<sequence length="276" mass="30343">MPEGHTLFRLAADLRESFKGDQVAVSSPQGRFASSAALVDGSTVLDAQSYGKHLFVELSAGLAIHVHLGLYGVFTIATGVPPQPIGQVRLRLVGPRAYADLRGATACDLVDERQQQALVDRLGPDPLRPDADWERMWRAMSRSRRPVAALLMDQGVVAGIGNVYRAELLYRAGLDPQVPGNRLSRRTVKALWDESVDLMQHGVRVGRIDTLAPVHDPAAAVDPDSGVAEGRYVYRRHGEGCRVCGTLVRTAELEGRNLYWCPRCQRRRTARTRSAE</sequence>
<evidence type="ECO:0000256" key="1">
    <source>
        <dbReference type="ARBA" id="ARBA00001947"/>
    </source>
</evidence>
<keyword evidence="13" id="KW-0326">Glycosidase</keyword>
<dbReference type="InterPro" id="IPR010979">
    <property type="entry name" value="Ribosomal_uS13-like_H2TH"/>
</dbReference>
<evidence type="ECO:0000256" key="15">
    <source>
        <dbReference type="PROSITE-ProRule" id="PRU00391"/>
    </source>
</evidence>
<protein>
    <recommendedName>
        <fullName evidence="3">DNA-(apurinic or apyrimidinic site) lyase</fullName>
        <ecNumber evidence="3">4.2.99.18</ecNumber>
    </recommendedName>
</protein>
<proteinExistence type="inferred from homology"/>